<keyword evidence="8" id="KW-0234">DNA repair</keyword>
<dbReference type="Gene3D" id="3.40.1350.10">
    <property type="match status" value="1"/>
</dbReference>
<keyword evidence="8" id="KW-0539">Nucleus</keyword>
<dbReference type="InterPro" id="IPR033315">
    <property type="entry name" value="Fan1-like"/>
</dbReference>
<keyword evidence="6 8" id="KW-0460">Magnesium</keyword>
<feature type="compositionally biased region" description="Acidic residues" evidence="9">
    <location>
        <begin position="62"/>
        <end position="77"/>
    </location>
</feature>
<dbReference type="Proteomes" id="UP001642464">
    <property type="component" value="Unassembled WGS sequence"/>
</dbReference>
<comment type="catalytic activity">
    <reaction evidence="1 8">
        <text>Hydrolytically removes 5'-nucleotides successively from the 3'-hydroxy termini of 3'-hydroxy-terminated oligonucleotides.</text>
        <dbReference type="EC" id="3.1.4.1"/>
    </reaction>
</comment>
<evidence type="ECO:0000256" key="9">
    <source>
        <dbReference type="SAM" id="MobiDB-lite"/>
    </source>
</evidence>
<comment type="caution">
    <text evidence="11">The sequence shown here is derived from an EMBL/GenBank/DDBJ whole genome shotgun (WGS) entry which is preliminary data.</text>
</comment>
<evidence type="ECO:0000256" key="1">
    <source>
        <dbReference type="ARBA" id="ARBA00000983"/>
    </source>
</evidence>
<comment type="function">
    <text evidence="8">Nuclease required for the repair of DNA interstrand cross-links (ICL). Acts as a 5'-3' exonuclease that anchors at a cut end of DNA and cleaves DNA successively at every third nucleotide, allowing to excise an ICL from one strand through flanking incisions.</text>
</comment>
<keyword evidence="12" id="KW-1185">Reference proteome</keyword>
<feature type="domain" description="VRR-NUC" evidence="10">
    <location>
        <begin position="366"/>
        <end position="470"/>
    </location>
</feature>
<evidence type="ECO:0000259" key="10">
    <source>
        <dbReference type="SMART" id="SM00990"/>
    </source>
</evidence>
<protein>
    <recommendedName>
        <fullName evidence="8">Fanconi-associated nuclease</fullName>
        <ecNumber evidence="8">3.1.4.1</ecNumber>
    </recommendedName>
</protein>
<dbReference type="PANTHER" id="PTHR15749:SF4">
    <property type="entry name" value="FANCONI-ASSOCIATED NUCLEASE 1"/>
    <property type="match status" value="1"/>
</dbReference>
<comment type="subcellular location">
    <subcellularLocation>
        <location evidence="8">Nucleus</location>
    </subcellularLocation>
</comment>
<feature type="region of interest" description="Disordered" evidence="9">
    <location>
        <begin position="1"/>
        <end position="117"/>
    </location>
</feature>
<evidence type="ECO:0000256" key="2">
    <source>
        <dbReference type="ARBA" id="ARBA00005533"/>
    </source>
</evidence>
<comment type="cofactor">
    <cofactor evidence="8">
        <name>Mg(2+)</name>
        <dbReference type="ChEBI" id="CHEBI:18420"/>
    </cofactor>
    <cofactor evidence="8">
        <name>Mn(2+)</name>
        <dbReference type="ChEBI" id="CHEBI:29035"/>
    </cofactor>
</comment>
<evidence type="ECO:0000313" key="11">
    <source>
        <dbReference type="EMBL" id="CAK9087770.1"/>
    </source>
</evidence>
<name>A0ABP0QIU9_9DINO</name>
<reference evidence="11 12" key="1">
    <citation type="submission" date="2024-02" db="EMBL/GenBank/DDBJ databases">
        <authorList>
            <person name="Chen Y."/>
            <person name="Shah S."/>
            <person name="Dougan E. K."/>
            <person name="Thang M."/>
            <person name="Chan C."/>
        </authorList>
    </citation>
    <scope>NUCLEOTIDE SEQUENCE [LARGE SCALE GENOMIC DNA]</scope>
</reference>
<dbReference type="Pfam" id="PF08774">
    <property type="entry name" value="VRR_NUC"/>
    <property type="match status" value="1"/>
</dbReference>
<dbReference type="SMART" id="SM00990">
    <property type="entry name" value="VRR_NUC"/>
    <property type="match status" value="1"/>
</dbReference>
<feature type="region of interest" description="Disordered" evidence="9">
    <location>
        <begin position="340"/>
        <end position="369"/>
    </location>
</feature>
<organism evidence="11 12">
    <name type="scientific">Durusdinium trenchii</name>
    <dbReference type="NCBI Taxonomy" id="1381693"/>
    <lineage>
        <taxon>Eukaryota</taxon>
        <taxon>Sar</taxon>
        <taxon>Alveolata</taxon>
        <taxon>Dinophyceae</taxon>
        <taxon>Suessiales</taxon>
        <taxon>Symbiodiniaceae</taxon>
        <taxon>Durusdinium</taxon>
    </lineage>
</organism>
<accession>A0ABP0QIU9</accession>
<keyword evidence="8" id="KW-0227">DNA damage</keyword>
<comment type="similarity">
    <text evidence="2 8">Belongs to the FAN1 family.</text>
</comment>
<keyword evidence="7 8" id="KW-0464">Manganese</keyword>
<sequence length="497" mass="54659">MAKPSTSGKVKAPLRCASPEPEEDTFGRLSSRARDEDGRDGPPGNVGARKAKRRKKEFAWMDSDDEASDNSNETEEDKAEKNSPKAQEKPSKKSDSDVEERRKDSDEEPIAVPSSASEVQSLVQMMRLMESWQRQRGKILRLPMAELAQVCLACARVKYFDSQSFADIIAAVKVHLRSYIQLKADDVGGVLSGLADVNAYDKELFELAASALNRTAGHLQRPARKVILDAFKKVKHRSENSSLREMSEQEAKARYEERCSEDAPLDLGTEAFYPSRSTAIEARASLGLGELAAMSAGVDADCGDAVCGDGAADVRQNFRRLQGWRIRGVRWDRYDATGMFLPASSDPPSPNDEKKGESESSADEVTKAATRSRVLCTSSAVEVSSEDRHLAAAAGAMGGRALAAALRLLCEDYNSAGLPDLLLWSWQSTSPRARFVEVKSERDTLARRQRLWLSTLRAAGAEAEVCHVRDGHVEEVFQNKIRQRRKRAASEGSSEGF</sequence>
<keyword evidence="4 8" id="KW-0479">Metal-binding</keyword>
<dbReference type="EC" id="3.1.4.1" evidence="8"/>
<dbReference type="InterPro" id="IPR011856">
    <property type="entry name" value="tRNA_endonuc-like_dom_sf"/>
</dbReference>
<proteinExistence type="inferred from homology"/>
<evidence type="ECO:0000256" key="5">
    <source>
        <dbReference type="ARBA" id="ARBA00022801"/>
    </source>
</evidence>
<gene>
    <name evidence="11" type="ORF">SCF082_LOCUS41485</name>
</gene>
<evidence type="ECO:0000313" key="12">
    <source>
        <dbReference type="Proteomes" id="UP001642464"/>
    </source>
</evidence>
<keyword evidence="5 8" id="KW-0378">Hydrolase</keyword>
<dbReference type="EMBL" id="CAXAMM010039618">
    <property type="protein sequence ID" value="CAK9087770.1"/>
    <property type="molecule type" value="Genomic_DNA"/>
</dbReference>
<evidence type="ECO:0000256" key="7">
    <source>
        <dbReference type="ARBA" id="ARBA00023211"/>
    </source>
</evidence>
<feature type="compositionally biased region" description="Basic and acidic residues" evidence="9">
    <location>
        <begin position="78"/>
        <end position="105"/>
    </location>
</feature>
<evidence type="ECO:0000256" key="6">
    <source>
        <dbReference type="ARBA" id="ARBA00022842"/>
    </source>
</evidence>
<dbReference type="InterPro" id="IPR014883">
    <property type="entry name" value="VRR_NUC"/>
</dbReference>
<evidence type="ECO:0000256" key="3">
    <source>
        <dbReference type="ARBA" id="ARBA00022722"/>
    </source>
</evidence>
<evidence type="ECO:0000256" key="8">
    <source>
        <dbReference type="RuleBase" id="RU365033"/>
    </source>
</evidence>
<dbReference type="PANTHER" id="PTHR15749">
    <property type="entry name" value="FANCONI-ASSOCIATED NUCLEASE 1"/>
    <property type="match status" value="1"/>
</dbReference>
<evidence type="ECO:0000256" key="4">
    <source>
        <dbReference type="ARBA" id="ARBA00022723"/>
    </source>
</evidence>
<keyword evidence="3 8" id="KW-0540">Nuclease</keyword>